<dbReference type="InterPro" id="IPR029032">
    <property type="entry name" value="AhpD-like"/>
</dbReference>
<comment type="caution">
    <text evidence="2">The sequence shown here is derived from an EMBL/GenBank/DDBJ whole genome shotgun (WGS) entry which is preliminary data.</text>
</comment>
<gene>
    <name evidence="2" type="ORF">CSQ87_05745</name>
</gene>
<dbReference type="EMBL" id="PEBK01000005">
    <property type="protein sequence ID" value="PJM75105.1"/>
    <property type="molecule type" value="Genomic_DNA"/>
</dbReference>
<dbReference type="AlphaFoldDB" id="A0A2M9HE77"/>
<sequence>MVAQQSERFIRGRKKLEEVIGGTGEGVVDSFAEVAPDLTRYIAEFPFGDIYTRPGLDVKYKQLAVISSLASQGDTALALKVHINGALNVGWTPNEVIETFLQLLPYAGWPKVQNAVAVAEQVFKDRGVAPVWNDED</sequence>
<evidence type="ECO:0000313" key="3">
    <source>
        <dbReference type="Proteomes" id="UP000231451"/>
    </source>
</evidence>
<dbReference type="Proteomes" id="UP000231451">
    <property type="component" value="Unassembled WGS sequence"/>
</dbReference>
<dbReference type="OrthoDB" id="9802489at2"/>
<dbReference type="PANTHER" id="PTHR33570">
    <property type="entry name" value="4-CARBOXYMUCONOLACTONE DECARBOXYLASE FAMILY PROTEIN"/>
    <property type="match status" value="1"/>
</dbReference>
<dbReference type="PANTHER" id="PTHR33570:SF10">
    <property type="entry name" value="GAMMA-CARBOXYMUCONOLACTONE DECARBOXYLASE"/>
    <property type="match status" value="1"/>
</dbReference>
<evidence type="ECO:0000313" key="2">
    <source>
        <dbReference type="EMBL" id="PJM75105.1"/>
    </source>
</evidence>
<accession>A0A2M9HE77</accession>
<reference evidence="2 3" key="1">
    <citation type="submission" date="2017-10" db="EMBL/GenBank/DDBJ databases">
        <title>Draft genome sequences of strains TRE 1, TRE 9, TRE H and TRI 7, isolated from tamarins, belonging to four potential novel Bifidobacterium species.</title>
        <authorList>
            <person name="Mattarelli P."/>
            <person name="Modesto M."/>
            <person name="Puglisi E."/>
            <person name="Morelli L."/>
            <person name="Spezio C."/>
            <person name="Bonetti A."/>
            <person name="Sandri C."/>
        </authorList>
    </citation>
    <scope>NUCLEOTIDE SEQUENCE [LARGE SCALE GENOMIC DNA]</scope>
    <source>
        <strain evidence="3">TRI7</strain>
    </source>
</reference>
<protein>
    <submittedName>
        <fullName evidence="2">Carboxymuconolactone decarboxylase</fullName>
    </submittedName>
</protein>
<name>A0A2M9HE77_9BIFI</name>
<dbReference type="InterPro" id="IPR052512">
    <property type="entry name" value="4CMD/NDH-1_regulator"/>
</dbReference>
<evidence type="ECO:0000259" key="1">
    <source>
        <dbReference type="Pfam" id="PF02627"/>
    </source>
</evidence>
<dbReference type="SUPFAM" id="SSF69118">
    <property type="entry name" value="AhpD-like"/>
    <property type="match status" value="1"/>
</dbReference>
<dbReference type="Pfam" id="PF02627">
    <property type="entry name" value="CMD"/>
    <property type="match status" value="1"/>
</dbReference>
<proteinExistence type="predicted"/>
<keyword evidence="3" id="KW-1185">Reference proteome</keyword>
<organism evidence="2 3">
    <name type="scientific">Bifidobacterium simiarum</name>
    <dbReference type="NCBI Taxonomy" id="2045441"/>
    <lineage>
        <taxon>Bacteria</taxon>
        <taxon>Bacillati</taxon>
        <taxon>Actinomycetota</taxon>
        <taxon>Actinomycetes</taxon>
        <taxon>Bifidobacteriales</taxon>
        <taxon>Bifidobacteriaceae</taxon>
        <taxon>Bifidobacterium</taxon>
    </lineage>
</organism>
<dbReference type="Gene3D" id="1.20.1290.10">
    <property type="entry name" value="AhpD-like"/>
    <property type="match status" value="1"/>
</dbReference>
<dbReference type="InterPro" id="IPR003779">
    <property type="entry name" value="CMD-like"/>
</dbReference>
<feature type="domain" description="Carboxymuconolactone decarboxylase-like" evidence="1">
    <location>
        <begin position="36"/>
        <end position="121"/>
    </location>
</feature>
<dbReference type="GO" id="GO:0051920">
    <property type="term" value="F:peroxiredoxin activity"/>
    <property type="evidence" value="ECO:0007669"/>
    <property type="project" value="InterPro"/>
</dbReference>
<dbReference type="RefSeq" id="WP_100512931.1">
    <property type="nucleotide sequence ID" value="NZ_PEBK01000005.1"/>
</dbReference>